<keyword evidence="3" id="KW-0589">Pheromone response</keyword>
<gene>
    <name evidence="12" type="primary">STE3.s1</name>
</gene>
<evidence type="ECO:0000256" key="6">
    <source>
        <dbReference type="ARBA" id="ARBA00023040"/>
    </source>
</evidence>
<feature type="transmembrane region" description="Helical" evidence="11">
    <location>
        <begin position="44"/>
        <end position="64"/>
    </location>
</feature>
<dbReference type="Pfam" id="PF02076">
    <property type="entry name" value="STE3"/>
    <property type="match status" value="1"/>
</dbReference>
<dbReference type="PRINTS" id="PR00899">
    <property type="entry name" value="GPCRSTE3"/>
</dbReference>
<comment type="similarity">
    <text evidence="2">Belongs to the G-protein coupled receptor 4 family.</text>
</comment>
<evidence type="ECO:0000256" key="10">
    <source>
        <dbReference type="SAM" id="MobiDB-lite"/>
    </source>
</evidence>
<keyword evidence="9" id="KW-0807">Transducer</keyword>
<dbReference type="PANTHER" id="PTHR28097:SF1">
    <property type="entry name" value="PHEROMONE A FACTOR RECEPTOR"/>
    <property type="match status" value="1"/>
</dbReference>
<feature type="transmembrane region" description="Helical" evidence="11">
    <location>
        <begin position="116"/>
        <end position="136"/>
    </location>
</feature>
<keyword evidence="7 11" id="KW-0472">Membrane</keyword>
<sequence length="406" mass="46102">MAVGTEITWVPNELFIAFSFVAFILCALPFPFYLRAWNVGTSCYAFWTGLACLNSFINAIVWNHNAINWAPVWCDISTRIILSENVSLTICSFVINRRLYWMATSTSVNFDRRKAIRSDLLLCLGVPILQMIVAIIPTGNRFSIFEDIGCANHIPNTWVSILLIQSWPLVIGLASAYYCIRCLIVINKRRQHIREVFSGDNAPNQNMYFRLMIMSATEVICTIPLASFIMWSNTRFYRPWVSWDDVHADFLRVDQFPAILWRSPPENLNAAVFEVSRWFKIFGAFLFFGLYGSAGEFRKKYKAAFLKVIGWFGLSKICGSQKPQNNGNAPSLIFASRWANNDYLKTTLGNESGFATGDVDETSVASPNNDTTIKPEELEEDCSIRRLSVERKSSDNVGDSRKISEV</sequence>
<evidence type="ECO:0000256" key="2">
    <source>
        <dbReference type="ARBA" id="ARBA00011085"/>
    </source>
</evidence>
<evidence type="ECO:0000256" key="11">
    <source>
        <dbReference type="SAM" id="Phobius"/>
    </source>
</evidence>
<feature type="transmembrane region" description="Helical" evidence="11">
    <location>
        <begin position="207"/>
        <end position="231"/>
    </location>
</feature>
<evidence type="ECO:0000256" key="5">
    <source>
        <dbReference type="ARBA" id="ARBA00022989"/>
    </source>
</evidence>
<dbReference type="GO" id="GO:0005886">
    <property type="term" value="C:plasma membrane"/>
    <property type="evidence" value="ECO:0007669"/>
    <property type="project" value="TreeGrafter"/>
</dbReference>
<keyword evidence="4 11" id="KW-0812">Transmembrane</keyword>
<dbReference type="PRINTS" id="PR00901">
    <property type="entry name" value="PHEROMONEBAR"/>
</dbReference>
<evidence type="ECO:0000313" key="12">
    <source>
        <dbReference type="EMBL" id="ADX23539.1"/>
    </source>
</evidence>
<comment type="subcellular location">
    <subcellularLocation>
        <location evidence="1">Membrane</location>
        <topology evidence="1">Multi-pass membrane protein</topology>
    </subcellularLocation>
</comment>
<feature type="transmembrane region" description="Helical" evidence="11">
    <location>
        <begin position="167"/>
        <end position="186"/>
    </location>
</feature>
<organism evidence="12">
    <name type="scientific">Flammulina velutipes</name>
    <name type="common">Agaricus velutipes</name>
    <dbReference type="NCBI Taxonomy" id="38945"/>
    <lineage>
        <taxon>Eukaryota</taxon>
        <taxon>Fungi</taxon>
        <taxon>Dikarya</taxon>
        <taxon>Basidiomycota</taxon>
        <taxon>Agaricomycotina</taxon>
        <taxon>Agaricomycetes</taxon>
        <taxon>Agaricomycetidae</taxon>
        <taxon>Agaricales</taxon>
        <taxon>Marasmiineae</taxon>
        <taxon>Physalacriaceae</taxon>
        <taxon>Flammulina</taxon>
    </lineage>
</organism>
<reference evidence="12" key="1">
    <citation type="submission" date="2010-11" db="EMBL/GenBank/DDBJ databases">
        <title>Mating type genes in the edible mushroom Flammulina velutipes.</title>
        <authorList>
            <person name="van Peer A.F."/>
            <person name="Park S.-Y."/>
            <person name="Shin P.-G."/>
            <person name="Jang K.-Y."/>
            <person name="Yoo Y.-B."/>
            <person name="Park Y.-J."/>
            <person name="Lee B.-M."/>
            <person name="Kong W.-S."/>
        </authorList>
    </citation>
    <scope>NUCLEOTIDE SEQUENCE</scope>
    <source>
        <strain evidence="12">KACC 42780</strain>
    </source>
</reference>
<dbReference type="GO" id="GO:0000750">
    <property type="term" value="P:pheromone-dependent signal transduction involved in conjugation with cellular fusion"/>
    <property type="evidence" value="ECO:0007669"/>
    <property type="project" value="TreeGrafter"/>
</dbReference>
<keyword evidence="6" id="KW-0297">G-protein coupled receptor</keyword>
<evidence type="ECO:0000256" key="9">
    <source>
        <dbReference type="ARBA" id="ARBA00023224"/>
    </source>
</evidence>
<dbReference type="PANTHER" id="PTHR28097">
    <property type="entry name" value="PHEROMONE A FACTOR RECEPTOR"/>
    <property type="match status" value="1"/>
</dbReference>
<keyword evidence="5 11" id="KW-1133">Transmembrane helix</keyword>
<proteinExistence type="inferred from homology"/>
<evidence type="ECO:0000256" key="8">
    <source>
        <dbReference type="ARBA" id="ARBA00023170"/>
    </source>
</evidence>
<protein>
    <submittedName>
        <fullName evidence="12">Putative pheromone receptor</fullName>
    </submittedName>
</protein>
<dbReference type="CDD" id="cd14966">
    <property type="entry name" value="7tmD_STE3"/>
    <property type="match status" value="1"/>
</dbReference>
<evidence type="ECO:0000256" key="3">
    <source>
        <dbReference type="ARBA" id="ARBA00022507"/>
    </source>
</evidence>
<evidence type="ECO:0000256" key="1">
    <source>
        <dbReference type="ARBA" id="ARBA00004141"/>
    </source>
</evidence>
<feature type="transmembrane region" description="Helical" evidence="11">
    <location>
        <begin position="14"/>
        <end position="32"/>
    </location>
</feature>
<dbReference type="EMBL" id="HQ630592">
    <property type="protein sequence ID" value="ADX23539.1"/>
    <property type="molecule type" value="Genomic_DNA"/>
</dbReference>
<dbReference type="InterPro" id="IPR001499">
    <property type="entry name" value="GPCR_STE3"/>
</dbReference>
<feature type="region of interest" description="Disordered" evidence="10">
    <location>
        <begin position="355"/>
        <end position="377"/>
    </location>
</feature>
<evidence type="ECO:0000256" key="4">
    <source>
        <dbReference type="ARBA" id="ARBA00022692"/>
    </source>
</evidence>
<feature type="compositionally biased region" description="Polar residues" evidence="10">
    <location>
        <begin position="363"/>
        <end position="372"/>
    </location>
</feature>
<dbReference type="GO" id="GO:0004934">
    <property type="term" value="F:mating-type alpha-factor pheromone receptor activity"/>
    <property type="evidence" value="ECO:0007669"/>
    <property type="project" value="InterPro"/>
</dbReference>
<evidence type="ECO:0000256" key="7">
    <source>
        <dbReference type="ARBA" id="ARBA00023136"/>
    </source>
</evidence>
<dbReference type="AlphaFoldDB" id="F1CZL0"/>
<name>F1CZL0_FLAVE</name>
<feature type="transmembrane region" description="Helical" evidence="11">
    <location>
        <begin position="278"/>
        <end position="297"/>
    </location>
</feature>
<accession>F1CZL0</accession>
<feature type="transmembrane region" description="Helical" evidence="11">
    <location>
        <begin position="76"/>
        <end position="95"/>
    </location>
</feature>
<keyword evidence="8 12" id="KW-0675">Receptor</keyword>
<dbReference type="InterPro" id="IPR000481">
    <property type="entry name" value="GPCR_Pheromne_B_alpha_rcpt"/>
</dbReference>